<feature type="region of interest" description="Disordered" evidence="1">
    <location>
        <begin position="25"/>
        <end position="51"/>
    </location>
</feature>
<protein>
    <submittedName>
        <fullName evidence="3">Uncharacterized protein</fullName>
    </submittedName>
</protein>
<dbReference type="AlphaFoldDB" id="A0A1I8A462"/>
<sequence>MFNGCKRKLTRLTNKRVRAARESILSTGSAGRQRVPLSVGPSDNPIPGQAFLPSRSRVRSAQAYLHSKESHINGAASRGATTRQLKMRLSTDMNRERELNRIENGLTPLLPRRSL</sequence>
<name>A0A1I8A462_9BILA</name>
<reference evidence="3" key="1">
    <citation type="submission" date="2016-11" db="UniProtKB">
        <authorList>
            <consortium name="WormBaseParasite"/>
        </authorList>
    </citation>
    <scope>IDENTIFICATION</scope>
</reference>
<proteinExistence type="predicted"/>
<dbReference type="WBParaSite" id="L893_g3267.t1">
    <property type="protein sequence ID" value="L893_g3267.t1"/>
    <property type="gene ID" value="L893_g3267"/>
</dbReference>
<evidence type="ECO:0000313" key="2">
    <source>
        <dbReference type="Proteomes" id="UP000095287"/>
    </source>
</evidence>
<feature type="region of interest" description="Disordered" evidence="1">
    <location>
        <begin position="90"/>
        <end position="115"/>
    </location>
</feature>
<evidence type="ECO:0000313" key="3">
    <source>
        <dbReference type="WBParaSite" id="L893_g3267.t1"/>
    </source>
</evidence>
<accession>A0A1I8A462</accession>
<evidence type="ECO:0000256" key="1">
    <source>
        <dbReference type="SAM" id="MobiDB-lite"/>
    </source>
</evidence>
<organism evidence="2 3">
    <name type="scientific">Steinernema glaseri</name>
    <dbReference type="NCBI Taxonomy" id="37863"/>
    <lineage>
        <taxon>Eukaryota</taxon>
        <taxon>Metazoa</taxon>
        <taxon>Ecdysozoa</taxon>
        <taxon>Nematoda</taxon>
        <taxon>Chromadorea</taxon>
        <taxon>Rhabditida</taxon>
        <taxon>Tylenchina</taxon>
        <taxon>Panagrolaimomorpha</taxon>
        <taxon>Strongyloidoidea</taxon>
        <taxon>Steinernematidae</taxon>
        <taxon>Steinernema</taxon>
    </lineage>
</organism>
<keyword evidence="2" id="KW-1185">Reference proteome</keyword>
<dbReference type="Proteomes" id="UP000095287">
    <property type="component" value="Unplaced"/>
</dbReference>